<dbReference type="AlphaFoldDB" id="A0A1V8RSG1"/>
<proteinExistence type="predicted"/>
<evidence type="ECO:0000313" key="1">
    <source>
        <dbReference type="EMBL" id="OQM76162.1"/>
    </source>
</evidence>
<dbReference type="STRING" id="1873176.BFN67_15985"/>
<dbReference type="EMBL" id="MDET01000010">
    <property type="protein sequence ID" value="OQM76162.1"/>
    <property type="molecule type" value="Genomic_DNA"/>
</dbReference>
<gene>
    <name evidence="1" type="ORF">BFN67_15985</name>
</gene>
<name>A0A1V8RSG1_9HYPH</name>
<dbReference type="Pfam" id="PF20159">
    <property type="entry name" value="YidB"/>
    <property type="match status" value="1"/>
</dbReference>
<dbReference type="SUPFAM" id="SSF140804">
    <property type="entry name" value="YidB-like"/>
    <property type="match status" value="1"/>
</dbReference>
<dbReference type="InterPro" id="IPR027405">
    <property type="entry name" value="YidB-like"/>
</dbReference>
<dbReference type="Gene3D" id="1.10.10.690">
    <property type="entry name" value="YidB-like"/>
    <property type="match status" value="1"/>
</dbReference>
<organism evidence="1 2">
    <name type="scientific">Manganibacter manganicus</name>
    <dbReference type="NCBI Taxonomy" id="1873176"/>
    <lineage>
        <taxon>Bacteria</taxon>
        <taxon>Pseudomonadati</taxon>
        <taxon>Pseudomonadota</taxon>
        <taxon>Alphaproteobacteria</taxon>
        <taxon>Hyphomicrobiales</taxon>
        <taxon>Phyllobacteriaceae</taxon>
        <taxon>Manganibacter</taxon>
    </lineage>
</organism>
<dbReference type="Proteomes" id="UP000191905">
    <property type="component" value="Unassembled WGS sequence"/>
</dbReference>
<accession>A0A1V8RSG1</accession>
<reference evidence="1 2" key="1">
    <citation type="journal article" date="2016" name="Int. J. Syst. Evol. Microbiol.">
        <title>Pseudaminobacter manganicus sp. nov., isolated from sludge of a manganese mine.</title>
        <authorList>
            <person name="Li J."/>
            <person name="Huang J."/>
            <person name="Liao S."/>
            <person name="Wang G."/>
        </authorList>
    </citation>
    <scope>NUCLEOTIDE SEQUENCE [LARGE SCALE GENOMIC DNA]</scope>
    <source>
        <strain evidence="1 2">JH-7</strain>
    </source>
</reference>
<protein>
    <recommendedName>
        <fullName evidence="3">DUF937 domain-containing protein</fullName>
    </recommendedName>
</protein>
<dbReference type="RefSeq" id="WP_080919131.1">
    <property type="nucleotide sequence ID" value="NZ_MDET01000010.1"/>
</dbReference>
<sequence>MSLNLKNVAIALLGVLAYKNRDKIGELLTGKSSSDPSGAEADSGGGLSDALNDILDRFKTNGAGEHVDSWVGTGPNRTLDRAHVEQAIDPDTLNALSAQTGLSRDELIERLTKDLPDAVNELTPDGKMPSGDLARLMGNLEASGRA</sequence>
<dbReference type="OrthoDB" id="4235777at2"/>
<comment type="caution">
    <text evidence="1">The sequence shown here is derived from an EMBL/GenBank/DDBJ whole genome shotgun (WGS) entry which is preliminary data.</text>
</comment>
<evidence type="ECO:0008006" key="3">
    <source>
        <dbReference type="Google" id="ProtNLM"/>
    </source>
</evidence>
<evidence type="ECO:0000313" key="2">
    <source>
        <dbReference type="Proteomes" id="UP000191905"/>
    </source>
</evidence>
<keyword evidence="2" id="KW-1185">Reference proteome</keyword>
<dbReference type="InterPro" id="IPR045372">
    <property type="entry name" value="YidB"/>
</dbReference>